<evidence type="ECO:0000256" key="1">
    <source>
        <dbReference type="ARBA" id="ARBA00000900"/>
    </source>
</evidence>
<dbReference type="InterPro" id="IPR036361">
    <property type="entry name" value="SAP_dom_sf"/>
</dbReference>
<dbReference type="InterPro" id="IPR011011">
    <property type="entry name" value="Znf_FYVE_PHD"/>
</dbReference>
<dbReference type="GO" id="GO:0005886">
    <property type="term" value="C:plasma membrane"/>
    <property type="evidence" value="ECO:0007669"/>
    <property type="project" value="UniProtKB-SubCell"/>
</dbReference>
<dbReference type="InterPro" id="IPR055111">
    <property type="entry name" value="RNF34_RFFL_HeH"/>
</dbReference>
<keyword evidence="9" id="KW-0597">Phosphoprotein</keyword>
<evidence type="ECO:0000259" key="19">
    <source>
        <dbReference type="Pfam" id="PF22968"/>
    </source>
</evidence>
<keyword evidence="21" id="KW-1185">Reference proteome</keyword>
<evidence type="ECO:0000256" key="5">
    <source>
        <dbReference type="ARBA" id="ARBA00004906"/>
    </source>
</evidence>
<comment type="subcellular location">
    <subcellularLocation>
        <location evidence="3">Cell membrane</location>
    </subcellularLocation>
    <subcellularLocation>
        <location evidence="4">Cytoplasm</location>
        <location evidence="4">Cytosol</location>
    </subcellularLocation>
    <subcellularLocation>
        <location evidence="2">Membrane</location>
        <topology evidence="2">Peripheral membrane protein</topology>
    </subcellularLocation>
    <subcellularLocation>
        <location evidence="16">Nucleus</location>
        <location evidence="16">Nuclear body</location>
    </subcellularLocation>
</comment>
<feature type="compositionally biased region" description="Polar residues" evidence="17">
    <location>
        <begin position="69"/>
        <end position="79"/>
    </location>
</feature>
<dbReference type="SUPFAM" id="SSF57903">
    <property type="entry name" value="FYVE/PHD zinc finger"/>
    <property type="match status" value="1"/>
</dbReference>
<dbReference type="Pfam" id="PF22968">
    <property type="entry name" value="RNF34L-like_3rd"/>
    <property type="match status" value="1"/>
</dbReference>
<reference evidence="22" key="1">
    <citation type="submission" date="2025-08" db="UniProtKB">
        <authorList>
            <consortium name="RefSeq"/>
        </authorList>
    </citation>
    <scope>IDENTIFICATION</scope>
</reference>
<evidence type="ECO:0000256" key="11">
    <source>
        <dbReference type="ARBA" id="ARBA00022737"/>
    </source>
</evidence>
<dbReference type="PANTHER" id="PTHR14879:SF3">
    <property type="entry name" value="E3 UBIQUITIN-PROTEIN LIGASE RNF34"/>
    <property type="match status" value="1"/>
</dbReference>
<evidence type="ECO:0000256" key="17">
    <source>
        <dbReference type="SAM" id="MobiDB-lite"/>
    </source>
</evidence>
<dbReference type="Gene3D" id="1.10.720.140">
    <property type="match status" value="1"/>
</dbReference>
<evidence type="ECO:0000256" key="16">
    <source>
        <dbReference type="ARBA" id="ARBA00034306"/>
    </source>
</evidence>
<dbReference type="InterPro" id="IPR049323">
    <property type="entry name" value="CARP1_FYVE"/>
</dbReference>
<feature type="domain" description="RNF34/RFFL HeH" evidence="19">
    <location>
        <begin position="376"/>
        <end position="426"/>
    </location>
</feature>
<evidence type="ECO:0000256" key="14">
    <source>
        <dbReference type="ARBA" id="ARBA00023136"/>
    </source>
</evidence>
<dbReference type="FunFam" id="1.10.720.140:FF:000001">
    <property type="entry name" value="E3 ubiquitin-protein ligase RNF34 isoform X1"/>
    <property type="match status" value="1"/>
</dbReference>
<dbReference type="Pfam" id="PF23632">
    <property type="entry name" value="SAP_RNF34_RFFL"/>
    <property type="match status" value="1"/>
</dbReference>
<evidence type="ECO:0000313" key="21">
    <source>
        <dbReference type="Proteomes" id="UP000694906"/>
    </source>
</evidence>
<protein>
    <recommendedName>
        <fullName evidence="6">RING-type E3 ubiquitin transferase</fullName>
        <ecNumber evidence="6">2.3.2.27</ecNumber>
    </recommendedName>
</protein>
<evidence type="ECO:0000259" key="18">
    <source>
        <dbReference type="Pfam" id="PF21272"/>
    </source>
</evidence>
<evidence type="ECO:0000256" key="12">
    <source>
        <dbReference type="ARBA" id="ARBA00022786"/>
    </source>
</evidence>
<evidence type="ECO:0000256" key="10">
    <source>
        <dbReference type="ARBA" id="ARBA00022679"/>
    </source>
</evidence>
<evidence type="ECO:0000256" key="9">
    <source>
        <dbReference type="ARBA" id="ARBA00022553"/>
    </source>
</evidence>
<evidence type="ECO:0000256" key="13">
    <source>
        <dbReference type="ARBA" id="ARBA00022843"/>
    </source>
</evidence>
<dbReference type="Proteomes" id="UP000694906">
    <property type="component" value="Unplaced"/>
</dbReference>
<dbReference type="KEGG" id="hgl:101725498"/>
<dbReference type="Pfam" id="PF21272">
    <property type="entry name" value="FYVE_CARP1-2"/>
    <property type="match status" value="1"/>
</dbReference>
<keyword evidence="11" id="KW-0677">Repeat</keyword>
<keyword evidence="13" id="KW-0832">Ubl conjugation</keyword>
<evidence type="ECO:0000256" key="2">
    <source>
        <dbReference type="ARBA" id="ARBA00004170"/>
    </source>
</evidence>
<dbReference type="PANTHER" id="PTHR14879">
    <property type="entry name" value="CASPASE REGULATOR, RING FINGER DOMAIN-CONTAINING"/>
    <property type="match status" value="1"/>
</dbReference>
<sequence>MQEAPRGTRPPVCSQPNRLLPGPPGGGGGPAPLPHFIGSGDTPPTHPSVGSGLVELAAVQLPPGGRAASVTTPLTSGRSEASGGAVVASEKEGRPSGDCYGAEFPGRAEAVAAMKAGATSMWASCCGLLNEVMGTGVVRGQQSGFPGATGPFRFTTNSDFSAYPPAAAEGPNIVCKACGLAFSVFRKKHVCCDCKKDFCSVCSISQENHRRCSTCHLLQETAFQRPQLMRLKVKDLRQYLILRNIPTDTCREKEDLVDLVLCHHGLGSEDDPDTSSLNSSRSQTSSFFTESLFSHYTAPSTTESFLGELAGRGHTSRSGALAQAQSEAAANTEDDDDEDDDEEEEEEEEEEDEDEENLEEQTSGLSQKRARASLSDLSSLEEVEGMSVRQLKEILARNFVNYSGCCEKWELVEKVNRLYKENEENQKSCRCPASLQQLPRLLHRAFATVEADLFLRKPHNFSMVSGCSCRMMRTTACAASAWTLSSTASCSSVGTWSPAPSVASA</sequence>
<feature type="compositionally biased region" description="Low complexity" evidence="17">
    <location>
        <begin position="320"/>
        <end position="330"/>
    </location>
</feature>
<dbReference type="SUPFAM" id="SSF68906">
    <property type="entry name" value="SAP domain"/>
    <property type="match status" value="1"/>
</dbReference>
<keyword evidence="15" id="KW-0539">Nucleus</keyword>
<evidence type="ECO:0000256" key="4">
    <source>
        <dbReference type="ARBA" id="ARBA00004514"/>
    </source>
</evidence>
<comment type="catalytic activity">
    <reaction evidence="1">
        <text>S-ubiquitinyl-[E2 ubiquitin-conjugating enzyme]-L-cysteine + [acceptor protein]-L-lysine = [E2 ubiquitin-conjugating enzyme]-L-cysteine + N(6)-ubiquitinyl-[acceptor protein]-L-lysine.</text>
        <dbReference type="EC" id="2.3.2.27"/>
    </reaction>
</comment>
<dbReference type="GO" id="GO:0005829">
    <property type="term" value="C:cytosol"/>
    <property type="evidence" value="ECO:0007669"/>
    <property type="project" value="UniProtKB-SubCell"/>
</dbReference>
<feature type="region of interest" description="Disordered" evidence="17">
    <location>
        <begin position="311"/>
        <end position="377"/>
    </location>
</feature>
<keyword evidence="7" id="KW-1003">Cell membrane</keyword>
<dbReference type="InterPro" id="IPR049320">
    <property type="entry name" value="CARP1_2_FYVE"/>
</dbReference>
<dbReference type="CDD" id="cd15769">
    <property type="entry name" value="FYVE_CARP1"/>
    <property type="match status" value="1"/>
</dbReference>
<dbReference type="EC" id="2.3.2.27" evidence="6"/>
<accession>A0AAX6P4W7</accession>
<evidence type="ECO:0000313" key="22">
    <source>
        <dbReference type="RefSeq" id="XP_004843901.2"/>
    </source>
</evidence>
<dbReference type="GO" id="GO:0043161">
    <property type="term" value="P:proteasome-mediated ubiquitin-dependent protein catabolic process"/>
    <property type="evidence" value="ECO:0007669"/>
    <property type="project" value="TreeGrafter"/>
</dbReference>
<name>A0AAX6P4W7_HETGA</name>
<dbReference type="CTD" id="80196"/>
<feature type="domain" description="RNF34/RFFL SAP" evidence="20">
    <location>
        <begin position="221"/>
        <end position="270"/>
    </location>
</feature>
<dbReference type="GO" id="GO:0061630">
    <property type="term" value="F:ubiquitin protein ligase activity"/>
    <property type="evidence" value="ECO:0007669"/>
    <property type="project" value="UniProtKB-EC"/>
</dbReference>
<evidence type="ECO:0000259" key="20">
    <source>
        <dbReference type="Pfam" id="PF23632"/>
    </source>
</evidence>
<evidence type="ECO:0000256" key="7">
    <source>
        <dbReference type="ARBA" id="ARBA00022475"/>
    </source>
</evidence>
<keyword evidence="12" id="KW-0833">Ubl conjugation pathway</keyword>
<feature type="region of interest" description="Disordered" evidence="17">
    <location>
        <begin position="1"/>
        <end position="50"/>
    </location>
</feature>
<evidence type="ECO:0000256" key="6">
    <source>
        <dbReference type="ARBA" id="ARBA00012483"/>
    </source>
</evidence>
<dbReference type="AlphaFoldDB" id="A0AAX6P4W7"/>
<dbReference type="InterPro" id="IPR051728">
    <property type="entry name" value="RING-FYVE_E3_ubiquitin-ligase"/>
</dbReference>
<dbReference type="GO" id="GO:0070936">
    <property type="term" value="P:protein K48-linked ubiquitination"/>
    <property type="evidence" value="ECO:0007669"/>
    <property type="project" value="TreeGrafter"/>
</dbReference>
<comment type="pathway">
    <text evidence="5">Protein modification; protein ubiquitination.</text>
</comment>
<dbReference type="GO" id="GO:1902042">
    <property type="term" value="P:negative regulation of extrinsic apoptotic signaling pathway via death domain receptors"/>
    <property type="evidence" value="ECO:0007669"/>
    <property type="project" value="TreeGrafter"/>
</dbReference>
<dbReference type="GeneID" id="101725498"/>
<dbReference type="InterPro" id="IPR057299">
    <property type="entry name" value="RNF34_RFFL_SAP"/>
</dbReference>
<keyword evidence="14" id="KW-0472">Membrane</keyword>
<dbReference type="Gene3D" id="1.10.720.30">
    <property type="entry name" value="SAP domain"/>
    <property type="match status" value="1"/>
</dbReference>
<keyword evidence="10" id="KW-0808">Transferase</keyword>
<dbReference type="GO" id="GO:0016604">
    <property type="term" value="C:nuclear body"/>
    <property type="evidence" value="ECO:0007669"/>
    <property type="project" value="UniProtKB-SubCell"/>
</dbReference>
<gene>
    <name evidence="22" type="primary">Rnf34</name>
</gene>
<feature type="compositionally biased region" description="Acidic residues" evidence="17">
    <location>
        <begin position="332"/>
        <end position="359"/>
    </location>
</feature>
<feature type="domain" description="E3 ubiquitin-protein ligase CARP1/2 FYVE/PHD zinc finger" evidence="18">
    <location>
        <begin position="176"/>
        <end position="219"/>
    </location>
</feature>
<evidence type="ECO:0000256" key="15">
    <source>
        <dbReference type="ARBA" id="ARBA00023242"/>
    </source>
</evidence>
<evidence type="ECO:0000256" key="3">
    <source>
        <dbReference type="ARBA" id="ARBA00004236"/>
    </source>
</evidence>
<dbReference type="RefSeq" id="XP_004843901.2">
    <property type="nucleotide sequence ID" value="XM_004843844.2"/>
</dbReference>
<proteinExistence type="predicted"/>
<feature type="region of interest" description="Disordered" evidence="17">
    <location>
        <begin position="64"/>
        <end position="95"/>
    </location>
</feature>
<keyword evidence="8" id="KW-0963">Cytoplasm</keyword>
<organism evidence="21 22">
    <name type="scientific">Heterocephalus glaber</name>
    <name type="common">Naked mole rat</name>
    <dbReference type="NCBI Taxonomy" id="10181"/>
    <lineage>
        <taxon>Eukaryota</taxon>
        <taxon>Metazoa</taxon>
        <taxon>Chordata</taxon>
        <taxon>Craniata</taxon>
        <taxon>Vertebrata</taxon>
        <taxon>Euteleostomi</taxon>
        <taxon>Mammalia</taxon>
        <taxon>Eutheria</taxon>
        <taxon>Euarchontoglires</taxon>
        <taxon>Glires</taxon>
        <taxon>Rodentia</taxon>
        <taxon>Hystricomorpha</taxon>
        <taxon>Bathyergidae</taxon>
        <taxon>Heterocephalus</taxon>
    </lineage>
</organism>
<evidence type="ECO:0000256" key="8">
    <source>
        <dbReference type="ARBA" id="ARBA00022490"/>
    </source>
</evidence>